<evidence type="ECO:0000256" key="12">
    <source>
        <dbReference type="ARBA" id="ARBA00049187"/>
    </source>
</evidence>
<comment type="similarity">
    <text evidence="2 13">Belongs to the class-I pyridine nucleotide-disulfide oxidoreductase family.</text>
</comment>
<evidence type="ECO:0000256" key="3">
    <source>
        <dbReference type="ARBA" id="ARBA00012608"/>
    </source>
</evidence>
<evidence type="ECO:0000259" key="15">
    <source>
        <dbReference type="Pfam" id="PF07992"/>
    </source>
</evidence>
<keyword evidence="8 13" id="KW-0560">Oxidoreductase</keyword>
<evidence type="ECO:0000256" key="9">
    <source>
        <dbReference type="ARBA" id="ARBA00023027"/>
    </source>
</evidence>
<dbReference type="InterPro" id="IPR050151">
    <property type="entry name" value="Class-I_Pyr_Nuc-Dis_Oxidored"/>
</dbReference>
<keyword evidence="7 13" id="KW-0274">FAD</keyword>
<dbReference type="InterPro" id="IPR004099">
    <property type="entry name" value="Pyr_nucl-diS_OxRdtase_dimer"/>
</dbReference>
<evidence type="ECO:0000256" key="2">
    <source>
        <dbReference type="ARBA" id="ARBA00007532"/>
    </source>
</evidence>
<dbReference type="PRINTS" id="PR00411">
    <property type="entry name" value="PNDRDTASEI"/>
</dbReference>
<evidence type="ECO:0000313" key="16">
    <source>
        <dbReference type="EMBL" id="MDQ0166853.1"/>
    </source>
</evidence>
<comment type="cofactor">
    <cofactor evidence="13">
        <name>FAD</name>
        <dbReference type="ChEBI" id="CHEBI:57692"/>
    </cofactor>
    <text evidence="13">Binds 1 FAD per subunit.</text>
</comment>
<dbReference type="PROSITE" id="PS00076">
    <property type="entry name" value="PYRIDINE_REDOX_1"/>
    <property type="match status" value="1"/>
</dbReference>
<reference evidence="16 17" key="1">
    <citation type="submission" date="2023-07" db="EMBL/GenBank/DDBJ databases">
        <title>Genomic Encyclopedia of Type Strains, Phase IV (KMG-IV): sequencing the most valuable type-strain genomes for metagenomic binning, comparative biology and taxonomic classification.</title>
        <authorList>
            <person name="Goeker M."/>
        </authorList>
    </citation>
    <scope>NUCLEOTIDE SEQUENCE [LARGE SCALE GENOMIC DNA]</scope>
    <source>
        <strain evidence="16 17">DSM 12751</strain>
    </source>
</reference>
<evidence type="ECO:0000259" key="14">
    <source>
        <dbReference type="Pfam" id="PF02852"/>
    </source>
</evidence>
<dbReference type="Pfam" id="PF07992">
    <property type="entry name" value="Pyr_redox_2"/>
    <property type="match status" value="1"/>
</dbReference>
<dbReference type="InterPro" id="IPR001100">
    <property type="entry name" value="Pyr_nuc-diS_OxRdtase"/>
</dbReference>
<dbReference type="NCBIfam" id="TIGR01350">
    <property type="entry name" value="lipoamide_DH"/>
    <property type="match status" value="1"/>
</dbReference>
<organism evidence="16 17">
    <name type="scientific">Caldalkalibacillus horti</name>
    <dbReference type="NCBI Taxonomy" id="77523"/>
    <lineage>
        <taxon>Bacteria</taxon>
        <taxon>Bacillati</taxon>
        <taxon>Bacillota</taxon>
        <taxon>Bacilli</taxon>
        <taxon>Bacillales</taxon>
        <taxon>Bacillaceae</taxon>
        <taxon>Caldalkalibacillus</taxon>
    </lineage>
</organism>
<sequence length="474" mass="51116">MSKEYDLVILGGGTGGYVAAIRAAQLGLKTAVVEARKLGGTCLHQGCIPSKAFLRSAEVYATLKDSEEFGVTATDVGFDFSKVQARKQKIVDQLHKGVQYLMKKGKIDVIEGFGRILGPSIFSPTAGSISVEFSNGDENEILIPKNVIVATGSRPRTLPGLEIDGDRVLTSDEALELNALPQSIMIIGGGVIGIEWASLLSDFGVEVTIIEYADRILPQEDREISREMERLMKKKKVKIVTGAKVLGDSLQKDTQSVTIKVERDSNEEEFKAEKMLVCVGRQANVENIGLENTDIKVVQGAVEVNEHLQTAESHIYAIGDVIGGLQLAHVASHEGVVAVERIAGHSPEPINYEHVPKCTYSRPEVANVGLTEEEAKARGFKVKIGKASFKSIGKALIYGETDGFVKIVMDEATQDLLGVHMIGPHVTDLITEAGLAMVLDATPWEIGETIHPHPSLAEVMGEAALAVEDRQLSS</sequence>
<dbReference type="InterPro" id="IPR006258">
    <property type="entry name" value="Lipoamide_DH"/>
</dbReference>
<dbReference type="PRINTS" id="PR00368">
    <property type="entry name" value="FADPNR"/>
</dbReference>
<evidence type="ECO:0000256" key="10">
    <source>
        <dbReference type="ARBA" id="ARBA00023157"/>
    </source>
</evidence>
<evidence type="ECO:0000256" key="4">
    <source>
        <dbReference type="ARBA" id="ARBA00016961"/>
    </source>
</evidence>
<proteinExistence type="inferred from homology"/>
<keyword evidence="10" id="KW-1015">Disulfide bond</keyword>
<dbReference type="PANTHER" id="PTHR22912:SF217">
    <property type="entry name" value="DIHYDROLIPOYL DEHYDROGENASE"/>
    <property type="match status" value="1"/>
</dbReference>
<evidence type="ECO:0000256" key="6">
    <source>
        <dbReference type="ARBA" id="ARBA00022630"/>
    </source>
</evidence>
<dbReference type="EC" id="1.8.1.4" evidence="3 13"/>
<keyword evidence="11 13" id="KW-0676">Redox-active center</keyword>
<dbReference type="SUPFAM" id="SSF55424">
    <property type="entry name" value="FAD/NAD-linked reductases, dimerisation (C-terminal) domain"/>
    <property type="match status" value="1"/>
</dbReference>
<keyword evidence="6 13" id="KW-0285">Flavoprotein</keyword>
<dbReference type="PANTHER" id="PTHR22912">
    <property type="entry name" value="DISULFIDE OXIDOREDUCTASE"/>
    <property type="match status" value="1"/>
</dbReference>
<comment type="miscellaneous">
    <text evidence="13">The active site is a redox-active disulfide bond.</text>
</comment>
<dbReference type="Gene3D" id="3.50.50.60">
    <property type="entry name" value="FAD/NAD(P)-binding domain"/>
    <property type="match status" value="2"/>
</dbReference>
<evidence type="ECO:0000256" key="1">
    <source>
        <dbReference type="ARBA" id="ARBA00004496"/>
    </source>
</evidence>
<dbReference type="GO" id="GO:0004148">
    <property type="term" value="F:dihydrolipoyl dehydrogenase (NADH) activity"/>
    <property type="evidence" value="ECO:0007669"/>
    <property type="project" value="UniProtKB-EC"/>
</dbReference>
<comment type="catalytic activity">
    <reaction evidence="12 13">
        <text>N(6)-[(R)-dihydrolipoyl]-L-lysyl-[protein] + NAD(+) = N(6)-[(R)-lipoyl]-L-lysyl-[protein] + NADH + H(+)</text>
        <dbReference type="Rhea" id="RHEA:15045"/>
        <dbReference type="Rhea" id="RHEA-COMP:10474"/>
        <dbReference type="Rhea" id="RHEA-COMP:10475"/>
        <dbReference type="ChEBI" id="CHEBI:15378"/>
        <dbReference type="ChEBI" id="CHEBI:57540"/>
        <dbReference type="ChEBI" id="CHEBI:57945"/>
        <dbReference type="ChEBI" id="CHEBI:83099"/>
        <dbReference type="ChEBI" id="CHEBI:83100"/>
        <dbReference type="EC" id="1.8.1.4"/>
    </reaction>
</comment>
<keyword evidence="5" id="KW-0963">Cytoplasm</keyword>
<accession>A0ABT9W0R9</accession>
<dbReference type="Pfam" id="PF02852">
    <property type="entry name" value="Pyr_redox_dim"/>
    <property type="match status" value="1"/>
</dbReference>
<dbReference type="Gene3D" id="3.30.390.30">
    <property type="match status" value="1"/>
</dbReference>
<keyword evidence="17" id="KW-1185">Reference proteome</keyword>
<evidence type="ECO:0000313" key="17">
    <source>
        <dbReference type="Proteomes" id="UP001235840"/>
    </source>
</evidence>
<dbReference type="InterPro" id="IPR016156">
    <property type="entry name" value="FAD/NAD-linked_Rdtase_dimer_sf"/>
</dbReference>
<gene>
    <name evidence="16" type="ORF">J2S11_002769</name>
</gene>
<evidence type="ECO:0000256" key="11">
    <source>
        <dbReference type="ARBA" id="ARBA00023284"/>
    </source>
</evidence>
<dbReference type="InterPro" id="IPR012999">
    <property type="entry name" value="Pyr_OxRdtase_I_AS"/>
</dbReference>
<dbReference type="Proteomes" id="UP001235840">
    <property type="component" value="Unassembled WGS sequence"/>
</dbReference>
<dbReference type="InterPro" id="IPR036188">
    <property type="entry name" value="FAD/NAD-bd_sf"/>
</dbReference>
<evidence type="ECO:0000256" key="5">
    <source>
        <dbReference type="ARBA" id="ARBA00022490"/>
    </source>
</evidence>
<dbReference type="RefSeq" id="WP_307395382.1">
    <property type="nucleotide sequence ID" value="NZ_BAAADK010000003.1"/>
</dbReference>
<dbReference type="InterPro" id="IPR023753">
    <property type="entry name" value="FAD/NAD-binding_dom"/>
</dbReference>
<evidence type="ECO:0000256" key="7">
    <source>
        <dbReference type="ARBA" id="ARBA00022827"/>
    </source>
</evidence>
<comment type="subcellular location">
    <subcellularLocation>
        <location evidence="1">Cytoplasm</location>
    </subcellularLocation>
</comment>
<dbReference type="PIRSF" id="PIRSF000350">
    <property type="entry name" value="Mercury_reductase_MerA"/>
    <property type="match status" value="1"/>
</dbReference>
<dbReference type="EMBL" id="JAUSTY010000011">
    <property type="protein sequence ID" value="MDQ0166853.1"/>
    <property type="molecule type" value="Genomic_DNA"/>
</dbReference>
<keyword evidence="9 13" id="KW-0520">NAD</keyword>
<feature type="domain" description="Pyridine nucleotide-disulphide oxidoreductase dimerisation" evidence="14">
    <location>
        <begin position="355"/>
        <end position="464"/>
    </location>
</feature>
<comment type="caution">
    <text evidence="16">The sequence shown here is derived from an EMBL/GenBank/DDBJ whole genome shotgun (WGS) entry which is preliminary data.</text>
</comment>
<feature type="domain" description="FAD/NAD(P)-binding" evidence="15">
    <location>
        <begin position="5"/>
        <end position="335"/>
    </location>
</feature>
<name>A0ABT9W0R9_9BACI</name>
<dbReference type="SUPFAM" id="SSF51905">
    <property type="entry name" value="FAD/NAD(P)-binding domain"/>
    <property type="match status" value="1"/>
</dbReference>
<protein>
    <recommendedName>
        <fullName evidence="4 13">Dihydrolipoyl dehydrogenase</fullName>
        <ecNumber evidence="3 13">1.8.1.4</ecNumber>
    </recommendedName>
</protein>
<evidence type="ECO:0000256" key="8">
    <source>
        <dbReference type="ARBA" id="ARBA00023002"/>
    </source>
</evidence>
<evidence type="ECO:0000256" key="13">
    <source>
        <dbReference type="RuleBase" id="RU003692"/>
    </source>
</evidence>